<dbReference type="InterPro" id="IPR036291">
    <property type="entry name" value="NAD(P)-bd_dom_sf"/>
</dbReference>
<keyword evidence="6" id="KW-0812">Transmembrane</keyword>
<dbReference type="EMBL" id="PXYT01000011">
    <property type="protein sequence ID" value="PSR30377.1"/>
    <property type="molecule type" value="Genomic_DNA"/>
</dbReference>
<dbReference type="GO" id="GO:0005737">
    <property type="term" value="C:cytoplasm"/>
    <property type="evidence" value="ECO:0007669"/>
    <property type="project" value="TreeGrafter"/>
</dbReference>
<organism evidence="16 17">
    <name type="scientific">Sulfobacillus benefaciens</name>
    <dbReference type="NCBI Taxonomy" id="453960"/>
    <lineage>
        <taxon>Bacteria</taxon>
        <taxon>Bacillati</taxon>
        <taxon>Bacillota</taxon>
        <taxon>Clostridia</taxon>
        <taxon>Eubacteriales</taxon>
        <taxon>Clostridiales Family XVII. Incertae Sedis</taxon>
        <taxon>Sulfobacillus</taxon>
    </lineage>
</organism>
<evidence type="ECO:0000256" key="6">
    <source>
        <dbReference type="ARBA" id="ARBA00022692"/>
    </source>
</evidence>
<dbReference type="GO" id="GO:0048040">
    <property type="term" value="F:UDP-glucuronate decarboxylase activity"/>
    <property type="evidence" value="ECO:0007669"/>
    <property type="project" value="UniProtKB-EC"/>
</dbReference>
<evidence type="ECO:0000256" key="11">
    <source>
        <dbReference type="ARBA" id="ARBA00023034"/>
    </source>
</evidence>
<comment type="subcellular location">
    <subcellularLocation>
        <location evidence="2">Golgi apparatus</location>
        <location evidence="2">Golgi stack membrane</location>
        <topology evidence="2">Single-pass type II membrane protein</topology>
    </subcellularLocation>
</comment>
<evidence type="ECO:0000256" key="9">
    <source>
        <dbReference type="ARBA" id="ARBA00022989"/>
    </source>
</evidence>
<keyword evidence="12" id="KW-0472">Membrane</keyword>
<dbReference type="GO" id="GO:0042732">
    <property type="term" value="P:D-xylose metabolic process"/>
    <property type="evidence" value="ECO:0007669"/>
    <property type="project" value="InterPro"/>
</dbReference>
<dbReference type="FunFam" id="3.40.50.720:FF:000065">
    <property type="entry name" value="UDP-glucuronic acid decarboxylase 1"/>
    <property type="match status" value="1"/>
</dbReference>
<accession>A0A2T2X7D2</accession>
<comment type="similarity">
    <text evidence="4">Belongs to the NAD(P)-dependent epimerase/dehydratase family. UDP-glucuronic acid decarboxylase subfamily.</text>
</comment>
<keyword evidence="13" id="KW-0325">Glycoprotein</keyword>
<keyword evidence="10" id="KW-0520">NAD</keyword>
<dbReference type="EC" id="4.1.1.35" evidence="5"/>
<name>A0A2T2X7D2_9FIRM</name>
<keyword evidence="7" id="KW-0210">Decarboxylase</keyword>
<evidence type="ECO:0000256" key="4">
    <source>
        <dbReference type="ARBA" id="ARBA00007505"/>
    </source>
</evidence>
<proteinExistence type="inferred from homology"/>
<reference evidence="16 17" key="1">
    <citation type="journal article" date="2014" name="BMC Genomics">
        <title>Comparison of environmental and isolate Sulfobacillus genomes reveals diverse carbon, sulfur, nitrogen, and hydrogen metabolisms.</title>
        <authorList>
            <person name="Justice N.B."/>
            <person name="Norman A."/>
            <person name="Brown C.T."/>
            <person name="Singh A."/>
            <person name="Thomas B.C."/>
            <person name="Banfield J.F."/>
        </authorList>
    </citation>
    <scope>NUCLEOTIDE SEQUENCE [LARGE SCALE GENOMIC DNA]</scope>
    <source>
        <strain evidence="16">AMDSBA1</strain>
    </source>
</reference>
<dbReference type="GO" id="GO:0033320">
    <property type="term" value="P:UDP-D-xylose biosynthetic process"/>
    <property type="evidence" value="ECO:0007669"/>
    <property type="project" value="UniProtKB-UniPathway"/>
</dbReference>
<evidence type="ECO:0000256" key="3">
    <source>
        <dbReference type="ARBA" id="ARBA00005100"/>
    </source>
</evidence>
<dbReference type="Gene3D" id="3.40.50.720">
    <property type="entry name" value="NAD(P)-binding Rossmann-like Domain"/>
    <property type="match status" value="1"/>
</dbReference>
<dbReference type="Proteomes" id="UP000242699">
    <property type="component" value="Unassembled WGS sequence"/>
</dbReference>
<dbReference type="SUPFAM" id="SSF51735">
    <property type="entry name" value="NAD(P)-binding Rossmann-fold domains"/>
    <property type="match status" value="1"/>
</dbReference>
<dbReference type="InterPro" id="IPR044516">
    <property type="entry name" value="UXS-like"/>
</dbReference>
<evidence type="ECO:0000256" key="10">
    <source>
        <dbReference type="ARBA" id="ARBA00023027"/>
    </source>
</evidence>
<comment type="caution">
    <text evidence="16">The sequence shown here is derived from an EMBL/GenBank/DDBJ whole genome shotgun (WGS) entry which is preliminary data.</text>
</comment>
<keyword evidence="14" id="KW-0456">Lyase</keyword>
<feature type="domain" description="NAD(P)-binding" evidence="15">
    <location>
        <begin position="5"/>
        <end position="307"/>
    </location>
</feature>
<evidence type="ECO:0000313" key="16">
    <source>
        <dbReference type="EMBL" id="PSR30377.1"/>
    </source>
</evidence>
<comment type="pathway">
    <text evidence="3">Nucleotide-sugar biosynthesis; UDP-alpha-D-xylose biosynthesis; UDP-alpha-D-xylose from UDP-alpha-D-glucuronate: step 1/1.</text>
</comment>
<evidence type="ECO:0000313" key="17">
    <source>
        <dbReference type="Proteomes" id="UP000242699"/>
    </source>
</evidence>
<gene>
    <name evidence="16" type="ORF">C7B43_06590</name>
</gene>
<dbReference type="GO" id="GO:0070403">
    <property type="term" value="F:NAD+ binding"/>
    <property type="evidence" value="ECO:0007669"/>
    <property type="project" value="InterPro"/>
</dbReference>
<dbReference type="InterPro" id="IPR016040">
    <property type="entry name" value="NAD(P)-bd_dom"/>
</dbReference>
<comment type="cofactor">
    <cofactor evidence="1">
        <name>NAD(+)</name>
        <dbReference type="ChEBI" id="CHEBI:57540"/>
    </cofactor>
</comment>
<dbReference type="UniPathway" id="UPA00796">
    <property type="reaction ID" value="UER00771"/>
</dbReference>
<evidence type="ECO:0000256" key="5">
    <source>
        <dbReference type="ARBA" id="ARBA00012290"/>
    </source>
</evidence>
<dbReference type="AlphaFoldDB" id="A0A2T2X7D2"/>
<keyword evidence="8" id="KW-0735">Signal-anchor</keyword>
<evidence type="ECO:0000256" key="13">
    <source>
        <dbReference type="ARBA" id="ARBA00023180"/>
    </source>
</evidence>
<protein>
    <recommendedName>
        <fullName evidence="5">UDP-glucuronate decarboxylase</fullName>
        <ecNumber evidence="5">4.1.1.35</ecNumber>
    </recommendedName>
</protein>
<evidence type="ECO:0000256" key="2">
    <source>
        <dbReference type="ARBA" id="ARBA00004447"/>
    </source>
</evidence>
<keyword evidence="11" id="KW-0333">Golgi apparatus</keyword>
<dbReference type="PANTHER" id="PTHR43078">
    <property type="entry name" value="UDP-GLUCURONIC ACID DECARBOXYLASE-RELATED"/>
    <property type="match status" value="1"/>
</dbReference>
<keyword evidence="9" id="KW-1133">Transmembrane helix</keyword>
<evidence type="ECO:0000256" key="14">
    <source>
        <dbReference type="ARBA" id="ARBA00023239"/>
    </source>
</evidence>
<evidence type="ECO:0000256" key="7">
    <source>
        <dbReference type="ARBA" id="ARBA00022793"/>
    </source>
</evidence>
<evidence type="ECO:0000256" key="8">
    <source>
        <dbReference type="ARBA" id="ARBA00022968"/>
    </source>
</evidence>
<dbReference type="PANTHER" id="PTHR43078:SF6">
    <property type="entry name" value="UDP-GLUCURONIC ACID DECARBOXYLASE 1"/>
    <property type="match status" value="1"/>
</dbReference>
<dbReference type="Pfam" id="PF16363">
    <property type="entry name" value="GDP_Man_Dehyd"/>
    <property type="match status" value="1"/>
</dbReference>
<sequence length="314" mass="35200">MKTALVTGGAGFMGSHLVDKLVDNGFFVVVIDNLATGTWDNLKGYEPHQVLKMTWDITEYPSEDVLPLRDADVIVHLASAASPVHYRRLAIETLRVNSIGTENALKLARKFHARFILGSTSEVYGDPQISPQPETYWGHVNPNGERACYDEGKRFGEAMAMEYHRQFGIDLRILRFFNCYGPRMQSEDGRVVPNFVRQALENKPLTIYGDGQQTRSFCYVSDEVEGIYQAIVRDNLSGEVFNIGNPEERSIVNFAEAVAKIGGVSLRTEFRPLPADDPTNRCPDITKARQVLGWSPQVSLEEGLAKTFAYFKQT</sequence>
<evidence type="ECO:0000259" key="15">
    <source>
        <dbReference type="Pfam" id="PF16363"/>
    </source>
</evidence>
<evidence type="ECO:0000256" key="1">
    <source>
        <dbReference type="ARBA" id="ARBA00001911"/>
    </source>
</evidence>
<evidence type="ECO:0000256" key="12">
    <source>
        <dbReference type="ARBA" id="ARBA00023136"/>
    </source>
</evidence>